<name>A0A927F1X6_9ACTN</name>
<proteinExistence type="predicted"/>
<dbReference type="EMBL" id="JACXYU010000011">
    <property type="protein sequence ID" value="MBD3933698.1"/>
    <property type="molecule type" value="Genomic_DNA"/>
</dbReference>
<dbReference type="AlphaFoldDB" id="A0A927F1X6"/>
<gene>
    <name evidence="2" type="ORF">IF129_19335</name>
</gene>
<dbReference type="RefSeq" id="WP_191210995.1">
    <property type="nucleotide sequence ID" value="NZ_BAABKL010000033.1"/>
</dbReference>
<dbReference type="Pfam" id="PF13349">
    <property type="entry name" value="DUF4097"/>
    <property type="match status" value="1"/>
</dbReference>
<evidence type="ECO:0000259" key="1">
    <source>
        <dbReference type="Pfam" id="PF13349"/>
    </source>
</evidence>
<evidence type="ECO:0000313" key="2">
    <source>
        <dbReference type="EMBL" id="MBD3933698.1"/>
    </source>
</evidence>
<accession>A0A927F1X6</accession>
<dbReference type="Proteomes" id="UP000632289">
    <property type="component" value="Unassembled WGS sequence"/>
</dbReference>
<protein>
    <recommendedName>
        <fullName evidence="1">DUF4097 domain-containing protein</fullName>
    </recommendedName>
</protein>
<dbReference type="InterPro" id="IPR025164">
    <property type="entry name" value="Toastrack_DUF4097"/>
</dbReference>
<organism evidence="2 3">
    <name type="scientific">Streptomyces chumphonensis</name>
    <dbReference type="NCBI Taxonomy" id="1214925"/>
    <lineage>
        <taxon>Bacteria</taxon>
        <taxon>Bacillati</taxon>
        <taxon>Actinomycetota</taxon>
        <taxon>Actinomycetes</taxon>
        <taxon>Kitasatosporales</taxon>
        <taxon>Streptomycetaceae</taxon>
        <taxon>Streptomyces</taxon>
    </lineage>
</organism>
<keyword evidence="3" id="KW-1185">Reference proteome</keyword>
<evidence type="ECO:0000313" key="3">
    <source>
        <dbReference type="Proteomes" id="UP000632289"/>
    </source>
</evidence>
<comment type="caution">
    <text evidence="2">The sequence shown here is derived from an EMBL/GenBank/DDBJ whole genome shotgun (WGS) entry which is preliminary data.</text>
</comment>
<feature type="domain" description="DUF4097" evidence="1">
    <location>
        <begin position="95"/>
        <end position="289"/>
    </location>
</feature>
<reference evidence="2" key="1">
    <citation type="submission" date="2020-09" db="EMBL/GenBank/DDBJ databases">
        <title>Secondary metabolite and genome analysis of marine Streptomyces chumphonensis KK1-2T.</title>
        <authorList>
            <person name="Phongsopitanun W."/>
            <person name="Kanchanasin P."/>
            <person name="Pittayakhajonwut P."/>
            <person name="Suwanborirux K."/>
            <person name="Tanasupawat S."/>
        </authorList>
    </citation>
    <scope>NUCLEOTIDE SEQUENCE</scope>
    <source>
        <strain evidence="2">KK1-2</strain>
    </source>
</reference>
<sequence>MSSRSERWVESPQRLTLTEPVHRAQIRVVGGTVNVVGLEPAAPPRLEVSALDGPPLRVVQDGGSLTVAYDDVPWQGFLTLLDKLLDGTGRRRSADVTLAVPASADVRVAVVGADAVVSRIAGRTEIRGVSGGTTLVGLRGPAHAHTVSGSVEAQGLAGDLTFHSASGTLTVVDGGAGALRADTVTGDLIVDVSDAQGGAFPEPVGETGAREPGSVPGALCLTSVSGEVAIRLPRRPDAVVEAHTGGGSLSCGFDDLRVGGHWGAKRITGTLGSGRRSVKATTVSGSIALLRRSPSPTDTPSFVKDA</sequence>